<dbReference type="RefSeq" id="WP_152717199.1">
    <property type="nucleotide sequence ID" value="NZ_VOSJ01000379.1"/>
</dbReference>
<proteinExistence type="predicted"/>
<dbReference type="EMBL" id="VOSK01000351">
    <property type="protein sequence ID" value="MPR30352.1"/>
    <property type="molecule type" value="Genomic_DNA"/>
</dbReference>
<feature type="region of interest" description="Disordered" evidence="1">
    <location>
        <begin position="41"/>
        <end position="63"/>
    </location>
</feature>
<comment type="caution">
    <text evidence="2">The sequence shown here is derived from an EMBL/GenBank/DDBJ whole genome shotgun (WGS) entry which is preliminary data.</text>
</comment>
<reference evidence="2 3" key="1">
    <citation type="journal article" date="2019" name="Syst. Appl. Microbiol.">
        <title>Microvirga tunisiensis sp. nov., a root nodule symbiotic bacterium isolated from Lupinus micranthus and L. luteus grown in Northern Tunisia.</title>
        <authorList>
            <person name="Msaddak A."/>
            <person name="Rejili M."/>
            <person name="Duran D."/>
            <person name="Mars M."/>
            <person name="Palacios J.M."/>
            <person name="Ruiz-Argueso T."/>
            <person name="Rey L."/>
            <person name="Imperial J."/>
        </authorList>
    </citation>
    <scope>NUCLEOTIDE SEQUENCE [LARGE SCALE GENOMIC DNA]</scope>
    <source>
        <strain evidence="2 3">Lmie10</strain>
    </source>
</reference>
<evidence type="ECO:0000256" key="1">
    <source>
        <dbReference type="SAM" id="MobiDB-lite"/>
    </source>
</evidence>
<evidence type="ECO:0000313" key="3">
    <source>
        <dbReference type="Proteomes" id="UP000403266"/>
    </source>
</evidence>
<sequence length="63" mass="6474">MPRDKLDARLAQAKADGIHTVRLVLGDGIVTVVSVGKPSVQRATDASAYASPAASPDEEANGE</sequence>
<protein>
    <submittedName>
        <fullName evidence="2">Uncharacterized protein</fullName>
    </submittedName>
</protein>
<keyword evidence="3" id="KW-1185">Reference proteome</keyword>
<accession>A0A5N7MTN1</accession>
<evidence type="ECO:0000313" key="2">
    <source>
        <dbReference type="EMBL" id="MPR30352.1"/>
    </source>
</evidence>
<organism evidence="2 3">
    <name type="scientific">Microvirga tunisiensis</name>
    <dbReference type="NCBI Taxonomy" id="2108360"/>
    <lineage>
        <taxon>Bacteria</taxon>
        <taxon>Pseudomonadati</taxon>
        <taxon>Pseudomonadota</taxon>
        <taxon>Alphaproteobacteria</taxon>
        <taxon>Hyphomicrobiales</taxon>
        <taxon>Methylobacteriaceae</taxon>
        <taxon>Microvirga</taxon>
    </lineage>
</organism>
<dbReference type="Proteomes" id="UP000403266">
    <property type="component" value="Unassembled WGS sequence"/>
</dbReference>
<dbReference type="AlphaFoldDB" id="A0A5N7MTN1"/>
<feature type="compositionally biased region" description="Low complexity" evidence="1">
    <location>
        <begin position="43"/>
        <end position="55"/>
    </location>
</feature>
<gene>
    <name evidence="2" type="ORF">FS320_36315</name>
</gene>
<name>A0A5N7MTN1_9HYPH</name>